<evidence type="ECO:0000256" key="3">
    <source>
        <dbReference type="ARBA" id="ARBA00005641"/>
    </source>
</evidence>
<keyword evidence="7" id="KW-0378">Hydrolase</keyword>
<dbReference type="Gene3D" id="3.20.20.80">
    <property type="entry name" value="Glycosidases"/>
    <property type="match status" value="1"/>
</dbReference>
<comment type="catalytic activity">
    <reaction evidence="1">
        <text>Random hydrolysis of (1-&gt;4)-beta-D-mannosidic linkages in mannans, galactomannans and glucomannans.</text>
        <dbReference type="EC" id="3.2.1.78"/>
    </reaction>
</comment>
<gene>
    <name evidence="10" type="ORF">KP509_03G063200</name>
</gene>
<dbReference type="OMA" id="VTEHMER"/>
<protein>
    <recommendedName>
        <fullName evidence="4">mannan endo-1,4-beta-mannosidase</fullName>
        <ecNumber evidence="4">3.2.1.78</ecNumber>
    </recommendedName>
</protein>
<comment type="similarity">
    <text evidence="3">Belongs to the glycosyl hydrolase 5 (cellulase A) family.</text>
</comment>
<dbReference type="EC" id="3.2.1.78" evidence="4"/>
<dbReference type="Proteomes" id="UP000825935">
    <property type="component" value="Chromosome 3"/>
</dbReference>
<evidence type="ECO:0000256" key="1">
    <source>
        <dbReference type="ARBA" id="ARBA00001678"/>
    </source>
</evidence>
<evidence type="ECO:0000313" key="11">
    <source>
        <dbReference type="Proteomes" id="UP000825935"/>
    </source>
</evidence>
<dbReference type="OrthoDB" id="406631at2759"/>
<dbReference type="AlphaFoldDB" id="A0A8T2V812"/>
<dbReference type="Pfam" id="PF26410">
    <property type="entry name" value="GH5_mannosidase"/>
    <property type="match status" value="1"/>
</dbReference>
<feature type="domain" description="Glycoside hydrolase family 5" evidence="9">
    <location>
        <begin position="89"/>
        <end position="425"/>
    </location>
</feature>
<keyword evidence="8" id="KW-0326">Glycosidase</keyword>
<evidence type="ECO:0000256" key="8">
    <source>
        <dbReference type="ARBA" id="ARBA00023295"/>
    </source>
</evidence>
<evidence type="ECO:0000256" key="2">
    <source>
        <dbReference type="ARBA" id="ARBA00004613"/>
    </source>
</evidence>
<comment type="subcellular location">
    <subcellularLocation>
        <location evidence="2">Secreted</location>
    </subcellularLocation>
</comment>
<dbReference type="PANTHER" id="PTHR31451">
    <property type="match status" value="1"/>
</dbReference>
<dbReference type="InterPro" id="IPR045053">
    <property type="entry name" value="MAN-like"/>
</dbReference>
<keyword evidence="11" id="KW-1185">Reference proteome</keyword>
<dbReference type="GO" id="GO:0005576">
    <property type="term" value="C:extracellular region"/>
    <property type="evidence" value="ECO:0007669"/>
    <property type="project" value="UniProtKB-SubCell"/>
</dbReference>
<name>A0A8T2V812_CERRI</name>
<dbReference type="PANTHER" id="PTHR31451:SF39">
    <property type="entry name" value="MANNAN ENDO-1,4-BETA-MANNOSIDASE 1"/>
    <property type="match status" value="1"/>
</dbReference>
<comment type="caution">
    <text evidence="10">The sequence shown here is derived from an EMBL/GenBank/DDBJ whole genome shotgun (WGS) entry which is preliminary data.</text>
</comment>
<keyword evidence="6" id="KW-0732">Signal</keyword>
<evidence type="ECO:0000256" key="4">
    <source>
        <dbReference type="ARBA" id="ARBA00012706"/>
    </source>
</evidence>
<evidence type="ECO:0000256" key="6">
    <source>
        <dbReference type="ARBA" id="ARBA00022729"/>
    </source>
</evidence>
<dbReference type="SUPFAM" id="SSF51445">
    <property type="entry name" value="(Trans)glycosidases"/>
    <property type="match status" value="1"/>
</dbReference>
<dbReference type="GO" id="GO:0016985">
    <property type="term" value="F:mannan endo-1,4-beta-mannosidase activity"/>
    <property type="evidence" value="ECO:0007669"/>
    <property type="project" value="UniProtKB-EC"/>
</dbReference>
<dbReference type="InterPro" id="IPR017853">
    <property type="entry name" value="GH"/>
</dbReference>
<reference evidence="10" key="1">
    <citation type="submission" date="2021-08" db="EMBL/GenBank/DDBJ databases">
        <title>WGS assembly of Ceratopteris richardii.</title>
        <authorList>
            <person name="Marchant D.B."/>
            <person name="Chen G."/>
            <person name="Jenkins J."/>
            <person name="Shu S."/>
            <person name="Leebens-Mack J."/>
            <person name="Grimwood J."/>
            <person name="Schmutz J."/>
            <person name="Soltis P."/>
            <person name="Soltis D."/>
            <person name="Chen Z.-H."/>
        </authorList>
    </citation>
    <scope>NUCLEOTIDE SEQUENCE</scope>
    <source>
        <strain evidence="10">Whitten #5841</strain>
        <tissue evidence="10">Leaf</tissue>
    </source>
</reference>
<accession>A0A8T2V812</accession>
<evidence type="ECO:0000259" key="9">
    <source>
        <dbReference type="Pfam" id="PF26410"/>
    </source>
</evidence>
<dbReference type="EMBL" id="CM035408">
    <property type="protein sequence ID" value="KAH7441943.1"/>
    <property type="molecule type" value="Genomic_DNA"/>
</dbReference>
<evidence type="ECO:0000256" key="7">
    <source>
        <dbReference type="ARBA" id="ARBA00022801"/>
    </source>
</evidence>
<proteinExistence type="inferred from homology"/>
<organism evidence="10 11">
    <name type="scientific">Ceratopteris richardii</name>
    <name type="common">Triangle waterfern</name>
    <dbReference type="NCBI Taxonomy" id="49495"/>
    <lineage>
        <taxon>Eukaryota</taxon>
        <taxon>Viridiplantae</taxon>
        <taxon>Streptophyta</taxon>
        <taxon>Embryophyta</taxon>
        <taxon>Tracheophyta</taxon>
        <taxon>Polypodiopsida</taxon>
        <taxon>Polypodiidae</taxon>
        <taxon>Polypodiales</taxon>
        <taxon>Pteridineae</taxon>
        <taxon>Pteridaceae</taxon>
        <taxon>Parkerioideae</taxon>
        <taxon>Ceratopteris</taxon>
    </lineage>
</organism>
<evidence type="ECO:0000313" key="10">
    <source>
        <dbReference type="EMBL" id="KAH7441943.1"/>
    </source>
</evidence>
<keyword evidence="5" id="KW-0964">Secreted</keyword>
<dbReference type="InterPro" id="IPR001547">
    <property type="entry name" value="Glyco_hydro_5"/>
</dbReference>
<dbReference type="GO" id="GO:0000272">
    <property type="term" value="P:polysaccharide catabolic process"/>
    <property type="evidence" value="ECO:0007669"/>
    <property type="project" value="InterPro"/>
</dbReference>
<sequence length="465" mass="51756">MWRLVSRQKRSPFCCNWHQRKKLEPPHVQAPVGQAALREQASLHLHRIQHSPMANCKYSFQLPMFIAIFTLVALSSCWCEAYSYGSSSSSFVQTRGSQFVLDGRPLYVNGFNAYYLSYAAIDSPEEASNILQQAAGMGLTLCRTWAFKDGGYHAMQVSPGVYDESAFKALDFVLKEAARHGMRVILSLVDNYQDMGGKAQYVQWAREAGVSIFGGDDEFFTNPVVKSYFKNYVKDVIMRVNTFTGVAYKDDPTIFAWELMNEPRCPSDRSGDALHGWIEEMSSYVKSIDGNHMVEAGLEGFYGPWSEDKQHFNPPGANLATGTDYIRFSQISTIDFTTVHSYPDIWLGGQSFEQQLEFFKAWVGAHMSDGSIVKKPLLFTEFGLSKLVQGSAVEERRVALFSALYATVYSSAMNGGPVAGALVWQLCTQAVEGTMVTDGYGVSSLDSSLTSLISLQSQKLSELSR</sequence>
<evidence type="ECO:0000256" key="5">
    <source>
        <dbReference type="ARBA" id="ARBA00022525"/>
    </source>
</evidence>